<accession>W9GUA4</accession>
<dbReference type="Proteomes" id="UP000019494">
    <property type="component" value="Unassembled WGS sequence"/>
</dbReference>
<dbReference type="InterPro" id="IPR039422">
    <property type="entry name" value="MarR/SlyA-like"/>
</dbReference>
<feature type="domain" description="HTH marR-type" evidence="1">
    <location>
        <begin position="10"/>
        <end position="141"/>
    </location>
</feature>
<keyword evidence="3" id="KW-1185">Reference proteome</keyword>
<dbReference type="OrthoDB" id="162531at2"/>
<sequence length="147" mass="16050">MAAAVPEWRPSSTLAALQQVIDVAQELPERVAHRAGLSVSELHSLRALSERAMGPVELARHLHVTSAASSGVVDRLVARGHAQRQPHPVDGRRTEVVITDSGRREVIGQLRPMFEGLAAVDNELSEGEREVVQRYLTGVLAAMRRLL</sequence>
<organism evidence="2 3">
    <name type="scientific">Intrasporangium chromatireducens Q5-1</name>
    <dbReference type="NCBI Taxonomy" id="584657"/>
    <lineage>
        <taxon>Bacteria</taxon>
        <taxon>Bacillati</taxon>
        <taxon>Actinomycetota</taxon>
        <taxon>Actinomycetes</taxon>
        <taxon>Micrococcales</taxon>
        <taxon>Intrasporangiaceae</taxon>
        <taxon>Intrasporangium</taxon>
    </lineage>
</organism>
<dbReference type="SUPFAM" id="SSF46785">
    <property type="entry name" value="Winged helix' DNA-binding domain"/>
    <property type="match status" value="1"/>
</dbReference>
<dbReference type="AlphaFoldDB" id="W9GUA4"/>
<evidence type="ECO:0000313" key="2">
    <source>
        <dbReference type="EMBL" id="EWT07459.1"/>
    </source>
</evidence>
<dbReference type="InterPro" id="IPR000835">
    <property type="entry name" value="HTH_MarR-typ"/>
</dbReference>
<dbReference type="InterPro" id="IPR036388">
    <property type="entry name" value="WH-like_DNA-bd_sf"/>
</dbReference>
<dbReference type="PANTHER" id="PTHR33164:SF43">
    <property type="entry name" value="HTH-TYPE TRANSCRIPTIONAL REPRESSOR YETL"/>
    <property type="match status" value="1"/>
</dbReference>
<comment type="caution">
    <text evidence="2">The sequence shown here is derived from an EMBL/GenBank/DDBJ whole genome shotgun (WGS) entry which is preliminary data.</text>
</comment>
<gene>
    <name evidence="2" type="ORF">N864_00070</name>
</gene>
<evidence type="ECO:0000313" key="3">
    <source>
        <dbReference type="Proteomes" id="UP000019494"/>
    </source>
</evidence>
<dbReference type="GO" id="GO:0003700">
    <property type="term" value="F:DNA-binding transcription factor activity"/>
    <property type="evidence" value="ECO:0007669"/>
    <property type="project" value="InterPro"/>
</dbReference>
<name>W9GUA4_9MICO</name>
<dbReference type="EMBL" id="AWQS01000011">
    <property type="protein sequence ID" value="EWT07459.1"/>
    <property type="molecule type" value="Genomic_DNA"/>
</dbReference>
<dbReference type="SMART" id="SM00347">
    <property type="entry name" value="HTH_MARR"/>
    <property type="match status" value="1"/>
</dbReference>
<dbReference type="PANTHER" id="PTHR33164">
    <property type="entry name" value="TRANSCRIPTIONAL REGULATOR, MARR FAMILY"/>
    <property type="match status" value="1"/>
</dbReference>
<dbReference type="Gene3D" id="1.10.10.10">
    <property type="entry name" value="Winged helix-like DNA-binding domain superfamily/Winged helix DNA-binding domain"/>
    <property type="match status" value="1"/>
</dbReference>
<reference evidence="3" key="1">
    <citation type="submission" date="2013-08" db="EMBL/GenBank/DDBJ databases">
        <title>Intrasporangium oryzae NRRL B-24470.</title>
        <authorList>
            <person name="Liu H."/>
            <person name="Wang G."/>
        </authorList>
    </citation>
    <scope>NUCLEOTIDE SEQUENCE [LARGE SCALE GENOMIC DNA]</scope>
    <source>
        <strain evidence="3">Q5-1</strain>
    </source>
</reference>
<dbReference type="GO" id="GO:0006950">
    <property type="term" value="P:response to stress"/>
    <property type="evidence" value="ECO:0007669"/>
    <property type="project" value="TreeGrafter"/>
</dbReference>
<proteinExistence type="predicted"/>
<evidence type="ECO:0000259" key="1">
    <source>
        <dbReference type="PROSITE" id="PS50995"/>
    </source>
</evidence>
<dbReference type="InterPro" id="IPR036390">
    <property type="entry name" value="WH_DNA-bd_sf"/>
</dbReference>
<dbReference type="PROSITE" id="PS50995">
    <property type="entry name" value="HTH_MARR_2"/>
    <property type="match status" value="1"/>
</dbReference>
<dbReference type="Pfam" id="PF12802">
    <property type="entry name" value="MarR_2"/>
    <property type="match status" value="1"/>
</dbReference>
<protein>
    <submittedName>
        <fullName evidence="2">MarR family transcriptional regulator</fullName>
    </submittedName>
</protein>